<name>A0ABW1IRA1_9BACL</name>
<evidence type="ECO:0000313" key="2">
    <source>
        <dbReference type="EMBL" id="MFC5987388.1"/>
    </source>
</evidence>
<dbReference type="Gene3D" id="3.30.310.160">
    <property type="entry name" value="YycH protein, domain 2"/>
    <property type="match status" value="1"/>
</dbReference>
<reference evidence="3" key="1">
    <citation type="journal article" date="2019" name="Int. J. Syst. Evol. Microbiol.">
        <title>The Global Catalogue of Microorganisms (GCM) 10K type strain sequencing project: providing services to taxonomists for standard genome sequencing and annotation.</title>
        <authorList>
            <consortium name="The Broad Institute Genomics Platform"/>
            <consortium name="The Broad Institute Genome Sequencing Center for Infectious Disease"/>
            <person name="Wu L."/>
            <person name="Ma J."/>
        </authorList>
    </citation>
    <scope>NUCLEOTIDE SEQUENCE [LARGE SCALE GENOMIC DNA]</scope>
    <source>
        <strain evidence="3">CCM 8749</strain>
    </source>
</reference>
<dbReference type="InterPro" id="IPR042274">
    <property type="entry name" value="YycH/YycI_2"/>
</dbReference>
<proteinExistence type="predicted"/>
<accession>A0ABW1IRA1</accession>
<evidence type="ECO:0000259" key="1">
    <source>
        <dbReference type="Pfam" id="PF07435"/>
    </source>
</evidence>
<feature type="domain" description="Regulatory protein YycH" evidence="1">
    <location>
        <begin position="3"/>
        <end position="414"/>
    </location>
</feature>
<evidence type="ECO:0000313" key="3">
    <source>
        <dbReference type="Proteomes" id="UP001596250"/>
    </source>
</evidence>
<dbReference type="InterPro" id="IPR009996">
    <property type="entry name" value="YycH"/>
</dbReference>
<gene>
    <name evidence="2" type="ORF">ACFPXP_13335</name>
</gene>
<protein>
    <submittedName>
        <fullName evidence="2">YycH family regulatory protein</fullName>
    </submittedName>
</protein>
<comment type="caution">
    <text evidence="2">The sequence shown here is derived from an EMBL/GenBank/DDBJ whole genome shotgun (WGS) entry which is preliminary data.</text>
</comment>
<dbReference type="EMBL" id="JBHSQV010000161">
    <property type="protein sequence ID" value="MFC5987388.1"/>
    <property type="molecule type" value="Genomic_DNA"/>
</dbReference>
<keyword evidence="3" id="KW-1185">Reference proteome</keyword>
<dbReference type="Proteomes" id="UP001596250">
    <property type="component" value="Unassembled WGS sequence"/>
</dbReference>
<dbReference type="CDD" id="cd15787">
    <property type="entry name" value="YycH_N"/>
    <property type="match status" value="1"/>
</dbReference>
<organism evidence="2 3">
    <name type="scientific">Marinicrinis lubricantis</name>
    <dbReference type="NCBI Taxonomy" id="2086470"/>
    <lineage>
        <taxon>Bacteria</taxon>
        <taxon>Bacillati</taxon>
        <taxon>Bacillota</taxon>
        <taxon>Bacilli</taxon>
        <taxon>Bacillales</taxon>
        <taxon>Paenibacillaceae</taxon>
    </lineage>
</organism>
<dbReference type="Pfam" id="PF07435">
    <property type="entry name" value="YycH"/>
    <property type="match status" value="1"/>
</dbReference>
<sequence>MLEKVKSLLLALLIAVSLWQTYMLAYSKPELERIDQNAFVDTELEGTKLEVTDLLFPKEIIIHLGDDRHTVLYPEEEFYKKIYEEKIVQRTFDGFRPLNWYSRDWDELRKTTRGIEIRFQDAIPISTLQNILQLRGDILFTEGSINRIWIMKENEEEVAAYFFTEQGLTVYEAGRADLQPTDVEQYVGFGEYLSTQNNYTSTDGTYYLPSQQLQTVKVRFDYSLYTPEQWKNSLFVDPSISRNFAEKDGTEIYTDGKRGLQVNHLEQWMSYSDPVAPVQEWTDVSSNLFSAVQFVNQHGGWNGSYMLEKYPDAWDQRFRFIQYYDGYPLISGTVRPFGSIYVTLQKSVISNYERSLIQLGEETMREEAVLPGGEELQAIVSGKEEELGESFMSVFPSYRPFVTDKYVELVPQWTGLTANGVYYGLAADE</sequence>
<dbReference type="RefSeq" id="WP_379894755.1">
    <property type="nucleotide sequence ID" value="NZ_CBCSCT010000042.1"/>
</dbReference>